<keyword evidence="3" id="KW-0285">Flavoprotein</keyword>
<evidence type="ECO:0008006" key="10">
    <source>
        <dbReference type="Google" id="ProtNLM"/>
    </source>
</evidence>
<evidence type="ECO:0000313" key="8">
    <source>
        <dbReference type="EMBL" id="SDP02628.1"/>
    </source>
</evidence>
<dbReference type="SUPFAM" id="SSF56645">
    <property type="entry name" value="Acyl-CoA dehydrogenase NM domain-like"/>
    <property type="match status" value="1"/>
</dbReference>
<dbReference type="SUPFAM" id="SSF47203">
    <property type="entry name" value="Acyl-CoA dehydrogenase C-terminal domain-like"/>
    <property type="match status" value="1"/>
</dbReference>
<evidence type="ECO:0000256" key="5">
    <source>
        <dbReference type="ARBA" id="ARBA00023002"/>
    </source>
</evidence>
<dbReference type="InterPro" id="IPR036250">
    <property type="entry name" value="AcylCo_DH-like_C"/>
</dbReference>
<reference evidence="9" key="1">
    <citation type="submission" date="2016-10" db="EMBL/GenBank/DDBJ databases">
        <authorList>
            <person name="Varghese N."/>
            <person name="Submissions S."/>
        </authorList>
    </citation>
    <scope>NUCLEOTIDE SEQUENCE [LARGE SCALE GENOMIC DNA]</scope>
    <source>
        <strain evidence="9">JCM 21621</strain>
    </source>
</reference>
<keyword evidence="9" id="KW-1185">Reference proteome</keyword>
<evidence type="ECO:0000313" key="9">
    <source>
        <dbReference type="Proteomes" id="UP000242957"/>
    </source>
</evidence>
<dbReference type="GO" id="GO:0050660">
    <property type="term" value="F:flavin adenine dinucleotide binding"/>
    <property type="evidence" value="ECO:0007669"/>
    <property type="project" value="InterPro"/>
</dbReference>
<keyword evidence="5" id="KW-0560">Oxidoreductase</keyword>
<dbReference type="Proteomes" id="UP000242957">
    <property type="component" value="Unassembled WGS sequence"/>
</dbReference>
<dbReference type="InterPro" id="IPR013786">
    <property type="entry name" value="AcylCoA_DH/ox_N"/>
</dbReference>
<evidence type="ECO:0000256" key="1">
    <source>
        <dbReference type="ARBA" id="ARBA00001974"/>
    </source>
</evidence>
<dbReference type="Pfam" id="PF00441">
    <property type="entry name" value="Acyl-CoA_dh_1"/>
    <property type="match status" value="1"/>
</dbReference>
<evidence type="ECO:0000256" key="2">
    <source>
        <dbReference type="ARBA" id="ARBA00009347"/>
    </source>
</evidence>
<proteinExistence type="inferred from homology"/>
<accession>A0A1H0PDA5</accession>
<dbReference type="PANTHER" id="PTHR43884">
    <property type="entry name" value="ACYL-COA DEHYDROGENASE"/>
    <property type="match status" value="1"/>
</dbReference>
<name>A0A1H0PDA5_9PSED</name>
<feature type="domain" description="Acyl-CoA dehydrogenase/oxidase N-terminal" evidence="7">
    <location>
        <begin position="6"/>
        <end position="118"/>
    </location>
</feature>
<feature type="domain" description="Acyl-CoA dehydrogenase/oxidase C-terminal" evidence="6">
    <location>
        <begin position="224"/>
        <end position="356"/>
    </location>
</feature>
<dbReference type="AlphaFoldDB" id="A0A1H0PDA5"/>
<comment type="similarity">
    <text evidence="2">Belongs to the acyl-CoA dehydrogenase family.</text>
</comment>
<dbReference type="GO" id="GO:0003995">
    <property type="term" value="F:acyl-CoA dehydrogenase activity"/>
    <property type="evidence" value="ECO:0007669"/>
    <property type="project" value="TreeGrafter"/>
</dbReference>
<dbReference type="OrthoDB" id="7053515at2"/>
<dbReference type="Gene3D" id="1.20.140.10">
    <property type="entry name" value="Butyryl-CoA Dehydrogenase, subunit A, domain 3"/>
    <property type="match status" value="1"/>
</dbReference>
<comment type="cofactor">
    <cofactor evidence="1">
        <name>FAD</name>
        <dbReference type="ChEBI" id="CHEBI:57692"/>
    </cofactor>
</comment>
<dbReference type="InterPro" id="IPR009100">
    <property type="entry name" value="AcylCoA_DH/oxidase_NM_dom_sf"/>
</dbReference>
<dbReference type="Gene3D" id="1.10.540.10">
    <property type="entry name" value="Acyl-CoA dehydrogenase/oxidase, N-terminal domain"/>
    <property type="match status" value="1"/>
</dbReference>
<dbReference type="STRING" id="198616.SAMN05216193_12040"/>
<dbReference type="RefSeq" id="WP_084314090.1">
    <property type="nucleotide sequence ID" value="NZ_FNIJ01000020.1"/>
</dbReference>
<gene>
    <name evidence="8" type="ORF">SAMN05216193_12040</name>
</gene>
<dbReference type="InterPro" id="IPR037069">
    <property type="entry name" value="AcylCoA_DH/ox_N_sf"/>
</dbReference>
<protein>
    <recommendedName>
        <fullName evidence="10">Acyl-CoA dehydrogenase</fullName>
    </recommendedName>
</protein>
<dbReference type="InterPro" id="IPR009075">
    <property type="entry name" value="AcylCo_DH/oxidase_C"/>
</dbReference>
<evidence type="ECO:0000259" key="6">
    <source>
        <dbReference type="Pfam" id="PF00441"/>
    </source>
</evidence>
<organism evidence="8 9">
    <name type="scientific">Pseudomonas jinjuensis</name>
    <dbReference type="NCBI Taxonomy" id="198616"/>
    <lineage>
        <taxon>Bacteria</taxon>
        <taxon>Pseudomonadati</taxon>
        <taxon>Pseudomonadota</taxon>
        <taxon>Gammaproteobacteria</taxon>
        <taxon>Pseudomonadales</taxon>
        <taxon>Pseudomonadaceae</taxon>
        <taxon>Pseudomonas</taxon>
    </lineage>
</organism>
<dbReference type="EMBL" id="FNIJ01000020">
    <property type="protein sequence ID" value="SDP02628.1"/>
    <property type="molecule type" value="Genomic_DNA"/>
</dbReference>
<evidence type="ECO:0000256" key="4">
    <source>
        <dbReference type="ARBA" id="ARBA00022827"/>
    </source>
</evidence>
<evidence type="ECO:0000256" key="3">
    <source>
        <dbReference type="ARBA" id="ARBA00022630"/>
    </source>
</evidence>
<sequence length="367" mass="39752">MNFDFTDDQAMLRDNVRKYLSKESPLGEARRVLEQRDSHSSPVWQGLVDMGIATLMLPEHAGGIGLGALELCVVAEEIGRQLSPVPLSSTLYLAAQALLLGSDAAQQGDWLAAIAGGDIASLAAPLDGNPATLPRYSAGRLNGCAELVPDGQQAAILVVLAEDDDGQPRWVVCRPDAATRREALSCIDMTRPWSRLSFEQQQAEPLNAVDDALALLARVRDRAAILLAFEQLGASDAVLEISAAYARERHAFGRAIGSYQGIKHKLADIYTLNQLARAHCYYGAWALSSDAPELSIAAAAARVSATRALDYAAQESIQVHGGMGYTWELDCHLFYRRARQQAVMLGGEDLWNEQIASLLEQRLRATA</sequence>
<dbReference type="Pfam" id="PF02771">
    <property type="entry name" value="Acyl-CoA_dh_N"/>
    <property type="match status" value="1"/>
</dbReference>
<keyword evidence="4" id="KW-0274">FAD</keyword>
<dbReference type="PANTHER" id="PTHR43884:SF20">
    <property type="entry name" value="ACYL-COA DEHYDROGENASE FADE28"/>
    <property type="match status" value="1"/>
</dbReference>
<evidence type="ECO:0000259" key="7">
    <source>
        <dbReference type="Pfam" id="PF02771"/>
    </source>
</evidence>